<sequence length="177" mass="20339">MSAPDQDEKTIQLLNSLNEYQELTTIYRSHFINGFLNLSRANFHSEKTKFGKDTFDMRSYDACKVVDLCKNSDEFRFIDRRIDAAEDDNGDESTLQSAGQLKNRKKPNEKPTTTTTTSTTEKTNNATYKDPILQFGALTPPPLKSSQEDFDRALRTSVQLINIRRKIDKLTFELENE</sequence>
<accession>A0A8X7T9J3</accession>
<dbReference type="EMBL" id="JABWAB010000014">
    <property type="protein sequence ID" value="KAF6042592.1"/>
    <property type="molecule type" value="Genomic_DNA"/>
</dbReference>
<evidence type="ECO:0000313" key="3">
    <source>
        <dbReference type="EMBL" id="KAF6042592.1"/>
    </source>
</evidence>
<evidence type="ECO:0000313" key="4">
    <source>
        <dbReference type="Proteomes" id="UP000590412"/>
    </source>
</evidence>
<feature type="region of interest" description="Disordered" evidence="2">
    <location>
        <begin position="86"/>
        <end position="131"/>
    </location>
</feature>
<name>A0A8X7T9J3_CANPA</name>
<comment type="caution">
    <text evidence="3">The sequence shown here is derived from an EMBL/GenBank/DDBJ whole genome shotgun (WGS) entry which is preliminary data.</text>
</comment>
<organism evidence="3 4">
    <name type="scientific">Candida parapsilosis</name>
    <name type="common">Yeast</name>
    <dbReference type="NCBI Taxonomy" id="5480"/>
    <lineage>
        <taxon>Eukaryota</taxon>
        <taxon>Fungi</taxon>
        <taxon>Dikarya</taxon>
        <taxon>Ascomycota</taxon>
        <taxon>Saccharomycotina</taxon>
        <taxon>Pichiomycetes</taxon>
        <taxon>Debaryomycetaceae</taxon>
        <taxon>Candida/Lodderomyces clade</taxon>
        <taxon>Candida</taxon>
    </lineage>
</organism>
<protein>
    <recommendedName>
        <fullName evidence="1">Vacuolar ATPase assembly protein VMA22</fullName>
    </recommendedName>
</protein>
<dbReference type="PANTHER" id="PTHR31996:SF2">
    <property type="entry name" value="COILED-COIL DOMAIN-CONTAINING PROTEIN 115"/>
    <property type="match status" value="1"/>
</dbReference>
<dbReference type="PANTHER" id="PTHR31996">
    <property type="entry name" value="COILED-COIL DOMAIN-CONTAINING PROTEIN 115"/>
    <property type="match status" value="1"/>
</dbReference>
<evidence type="ECO:0000256" key="2">
    <source>
        <dbReference type="SAM" id="MobiDB-lite"/>
    </source>
</evidence>
<dbReference type="AlphaFoldDB" id="A0A8X7T9J3"/>
<dbReference type="GO" id="GO:0051082">
    <property type="term" value="F:unfolded protein binding"/>
    <property type="evidence" value="ECO:0007669"/>
    <property type="project" value="TreeGrafter"/>
</dbReference>
<dbReference type="Proteomes" id="UP000590412">
    <property type="component" value="Unassembled WGS sequence"/>
</dbReference>
<dbReference type="GO" id="GO:1990871">
    <property type="term" value="C:Vma12-Vma22 assembly complex"/>
    <property type="evidence" value="ECO:0007669"/>
    <property type="project" value="TreeGrafter"/>
</dbReference>
<feature type="compositionally biased region" description="Low complexity" evidence="2">
    <location>
        <begin position="110"/>
        <end position="127"/>
    </location>
</feature>
<evidence type="ECO:0000256" key="1">
    <source>
        <dbReference type="ARBA" id="ARBA00093634"/>
    </source>
</evidence>
<dbReference type="OrthoDB" id="408631at2759"/>
<proteinExistence type="predicted"/>
<dbReference type="GO" id="GO:0070072">
    <property type="term" value="P:vacuolar proton-transporting V-type ATPase complex assembly"/>
    <property type="evidence" value="ECO:0007669"/>
    <property type="project" value="InterPro"/>
</dbReference>
<dbReference type="Pfam" id="PF21730">
    <property type="entry name" value="Vma22_CCDC115"/>
    <property type="match status" value="1"/>
</dbReference>
<dbReference type="InterPro" id="IPR040357">
    <property type="entry name" value="Vma22/CCDC115"/>
</dbReference>
<reference evidence="3" key="1">
    <citation type="submission" date="2020-03" db="EMBL/GenBank/DDBJ databases">
        <title>FDA dAtabase for Regulatory Grade micrObial Sequences (FDA-ARGOS): Supporting development and validation of Infectious Disease Dx tests.</title>
        <authorList>
            <person name="Campos J."/>
            <person name="Goldberg B."/>
            <person name="Tallon L."/>
            <person name="Sadzewicz L."/>
            <person name="Vavikolanu K."/>
            <person name="Mehta A."/>
            <person name="Aluvathingal J."/>
            <person name="Nadendla S."/>
            <person name="Nandy P."/>
            <person name="Geyer C."/>
            <person name="Yan Y."/>
            <person name="Sichtig H."/>
        </authorList>
    </citation>
    <scope>NUCLEOTIDE SEQUENCE [LARGE SCALE GENOMIC DNA]</scope>
    <source>
        <strain evidence="3">FDAARGOS_652</strain>
    </source>
</reference>
<gene>
    <name evidence="3" type="ORF">FOB60_005791</name>
</gene>